<dbReference type="SUPFAM" id="SSF52833">
    <property type="entry name" value="Thioredoxin-like"/>
    <property type="match status" value="1"/>
</dbReference>
<dbReference type="AlphaFoldDB" id="A0A6G9YR76"/>
<keyword evidence="4" id="KW-1185">Reference proteome</keyword>
<feature type="domain" description="Spermatogenesis-associated protein 20-like TRX" evidence="2">
    <location>
        <begin position="95"/>
        <end position="255"/>
    </location>
</feature>
<dbReference type="InterPro" id="IPR012341">
    <property type="entry name" value="6hp_glycosidase-like_sf"/>
</dbReference>
<dbReference type="CDD" id="cd02955">
    <property type="entry name" value="SSP411"/>
    <property type="match status" value="1"/>
</dbReference>
<dbReference type="InterPro" id="IPR004879">
    <property type="entry name" value="Ssp411-like_TRX"/>
</dbReference>
<evidence type="ECO:0000259" key="2">
    <source>
        <dbReference type="Pfam" id="PF03190"/>
    </source>
</evidence>
<dbReference type="Proteomes" id="UP000503540">
    <property type="component" value="Chromosome"/>
</dbReference>
<sequence>MLLESVMSGSASCRCAEHPPRPRSTSTVSWIMGEPFLFVISEARHAQHPMMAHYASGDGPRLRGVMAGPFSPLRQIPRGVRICVPARRGRLMNVNQLASATSPYLRQHAGNPVDWRQWDAEALAEAESRDVPILLSVGYASCHWCHVMAHESFEDAATAELMNANFVCVKVDREERPDLDAVYMNATVAMTGQGGWPMTCFLTPGGEPFYCGTYYPKVPRGGMPSFTQLLTAIAETWQTRRDEVHQASAQVTEALRAQAAGLPEAGVTLTAELLDHAVAAVLRDEDPKYGGFGGAPKFPPSALLEGLLRDYERTGKAEVLQAVSRTAEAMARGGIYDQLRGGFARYSVDAAWVVPHFEKMLYDNALLLRGYAHLARRAGSEFAHRIACETAEFLLDDLATGTGGFASALDADTHLEPGRPGVEGATYVWTPAELMGELGPIDGAWAAEVFGVTTGGTFELGTSVLTRYQDPEDAARFQRIRLALRAVRDKRPQPARDDKVVTAWNGMAITALAEAGAALGQQNWIDAAAGCAHFLLAEHVVDGRVRRASLGGVVGVSPGILEDYAWLATGLLALYQATGQTDWLPEAQRLLDKAIHHFADPDAPGSWFDTADDAETLVARPRDPIDGATPAGASALAEALLTASAVSDPENASRYRELADQAIARGAVILARAPRSGGHWLTVAEAALRGPLQVAIATPESATAAVTSVPRLTVVHDATRPATAAELLAVARAVAPGGSVILAAAPDSAPLLTDRPLHDGAPAAYVCRGSVCDLPVSTAEQLRASLTRP</sequence>
<reference evidence="3 4" key="1">
    <citation type="journal article" date="2019" name="ACS Chem. Biol.">
        <title>Identification and Mobilization of a Cryptic Antibiotic Biosynthesis Gene Locus from a Human-Pathogenic Nocardia Isolate.</title>
        <authorList>
            <person name="Herisse M."/>
            <person name="Ishida K."/>
            <person name="Porter J.L."/>
            <person name="Howden B."/>
            <person name="Hertweck C."/>
            <person name="Stinear T.P."/>
            <person name="Pidot S.J."/>
        </authorList>
    </citation>
    <scope>NUCLEOTIDE SEQUENCE [LARGE SCALE GENOMIC DNA]</scope>
    <source>
        <strain evidence="3 4">AUSMDU00012717</strain>
    </source>
</reference>
<protein>
    <submittedName>
        <fullName evidence="3">DUF255 domain-containing protein</fullName>
    </submittedName>
</protein>
<dbReference type="Gene3D" id="3.40.30.10">
    <property type="entry name" value="Glutaredoxin"/>
    <property type="match status" value="1"/>
</dbReference>
<dbReference type="PIRSF" id="PIRSF006402">
    <property type="entry name" value="UCP006402_thioredoxin"/>
    <property type="match status" value="1"/>
</dbReference>
<dbReference type="Pfam" id="PF03190">
    <property type="entry name" value="Thioredox_DsbH"/>
    <property type="match status" value="1"/>
</dbReference>
<dbReference type="InterPro" id="IPR036249">
    <property type="entry name" value="Thioredoxin-like_sf"/>
</dbReference>
<dbReference type="InterPro" id="IPR024705">
    <property type="entry name" value="Ssp411"/>
</dbReference>
<evidence type="ECO:0000313" key="4">
    <source>
        <dbReference type="Proteomes" id="UP000503540"/>
    </source>
</evidence>
<evidence type="ECO:0000313" key="3">
    <source>
        <dbReference type="EMBL" id="QIS15516.1"/>
    </source>
</evidence>
<dbReference type="PANTHER" id="PTHR42899:SF1">
    <property type="entry name" value="SPERMATOGENESIS-ASSOCIATED PROTEIN 20"/>
    <property type="match status" value="1"/>
</dbReference>
<name>A0A6G9YR76_9NOCA</name>
<gene>
    <name evidence="3" type="ORF">F5544_38470</name>
</gene>
<dbReference type="KEGG" id="nah:F5544_38470"/>
<dbReference type="PANTHER" id="PTHR42899">
    <property type="entry name" value="SPERMATOGENESIS-ASSOCIATED PROTEIN 20"/>
    <property type="match status" value="1"/>
</dbReference>
<feature type="region of interest" description="Disordered" evidence="1">
    <location>
        <begin position="1"/>
        <end position="24"/>
    </location>
</feature>
<proteinExistence type="predicted"/>
<organism evidence="3 4">
    <name type="scientific">Nocardia arthritidis</name>
    <dbReference type="NCBI Taxonomy" id="228602"/>
    <lineage>
        <taxon>Bacteria</taxon>
        <taxon>Bacillati</taxon>
        <taxon>Actinomycetota</taxon>
        <taxon>Actinomycetes</taxon>
        <taxon>Mycobacteriales</taxon>
        <taxon>Nocardiaceae</taxon>
        <taxon>Nocardia</taxon>
    </lineage>
</organism>
<dbReference type="EMBL" id="CP046172">
    <property type="protein sequence ID" value="QIS15516.1"/>
    <property type="molecule type" value="Genomic_DNA"/>
</dbReference>
<dbReference type="Gene3D" id="1.50.10.10">
    <property type="match status" value="1"/>
</dbReference>
<dbReference type="SUPFAM" id="SSF48208">
    <property type="entry name" value="Six-hairpin glycosidases"/>
    <property type="match status" value="1"/>
</dbReference>
<evidence type="ECO:0000256" key="1">
    <source>
        <dbReference type="SAM" id="MobiDB-lite"/>
    </source>
</evidence>
<dbReference type="InterPro" id="IPR008928">
    <property type="entry name" value="6-hairpin_glycosidase_sf"/>
</dbReference>
<accession>A0A6G9YR76</accession>
<dbReference type="GO" id="GO:0005975">
    <property type="term" value="P:carbohydrate metabolic process"/>
    <property type="evidence" value="ECO:0007669"/>
    <property type="project" value="InterPro"/>
</dbReference>